<dbReference type="SUPFAM" id="SSF158472">
    <property type="entry name" value="HAMP domain-like"/>
    <property type="match status" value="1"/>
</dbReference>
<evidence type="ECO:0000256" key="5">
    <source>
        <dbReference type="ARBA" id="ARBA00022553"/>
    </source>
</evidence>
<dbReference type="GO" id="GO:0005886">
    <property type="term" value="C:plasma membrane"/>
    <property type="evidence" value="ECO:0007669"/>
    <property type="project" value="UniProtKB-SubCell"/>
</dbReference>
<evidence type="ECO:0000313" key="19">
    <source>
        <dbReference type="Proteomes" id="UP000028878"/>
    </source>
</evidence>
<gene>
    <name evidence="18" type="ORF">BN948_02947</name>
</gene>
<dbReference type="CDD" id="cd00082">
    <property type="entry name" value="HisKA"/>
    <property type="match status" value="1"/>
</dbReference>
<feature type="domain" description="Histidine kinase" evidence="16">
    <location>
        <begin position="477"/>
        <end position="688"/>
    </location>
</feature>
<dbReference type="PROSITE" id="PS50885">
    <property type="entry name" value="HAMP"/>
    <property type="match status" value="1"/>
</dbReference>
<feature type="coiled-coil region" evidence="14">
    <location>
        <begin position="416"/>
        <end position="443"/>
    </location>
</feature>
<dbReference type="SMART" id="SM00304">
    <property type="entry name" value="HAMP"/>
    <property type="match status" value="1"/>
</dbReference>
<dbReference type="InterPro" id="IPR004358">
    <property type="entry name" value="Sig_transdc_His_kin-like_C"/>
</dbReference>
<dbReference type="InterPro" id="IPR029151">
    <property type="entry name" value="Sensor-like_sf"/>
</dbReference>
<keyword evidence="6" id="KW-0808">Transferase</keyword>
<keyword evidence="14" id="KW-0175">Coiled coil</keyword>
<sequence>MGRGLNRNTLWRTPRWLATSVRNKLLAMALLPLLVAFPLLVLALAIWSNQAYDRLLITKVRSDLAVAQGYFDQVLIEIGSGTQGVADSRALADGLRPGTPEARALLSAHLAAERERLGLDFLVLYDNLGQPIARGAPPGLSLEDQRAGMRAQPSALTRSTQARRERAKAGLLLLERAALHALAPHLSSRLDIALVPTRNATPTHRSAEDRAMVAQATLPVMDAHGQRLGLLSGGVLLNQNLDFIDHINRIVYPGGSLPFGSQGTATLFLEDVRITTNVRLFQDRRAIGTRVSQAVRNTVLGEGRTWLDLAFVVNDWYVSAYEPLVDAGGARIGMLYVGFTEAPFRLVRYAMLALIGLIFGGVMAASAWFSLRWARSIFQPVQQMNLTMQRVEQGQGHARVGPLPARDELGALAGHLDQLLDTIDEKTQALQRWADELDRKVAERTRELQASNQSLRLAQEQLVKSEKLAAIGQLTASIAHEINNPIAVMQGNLDLIRDTLGRATDPVKGELRLLDQQVERMRIIVTQLLQYARPTEYAGYVESLSLERTLDDCLVLVGHLLSQTSIDVQRERGASHSVGINRQELQQVIINLLINAIQAMPDGGRLTLVTRDVEGGAELQVIDSGPGLSEATRERLFRPFFTTKNDGNGLGLWISQGLVERYGGRIDAANRGAGAQGAVFTVRLYTEPRAPDAAPTNDGRPGPR</sequence>
<dbReference type="GO" id="GO:0000155">
    <property type="term" value="F:phosphorelay sensor kinase activity"/>
    <property type="evidence" value="ECO:0007669"/>
    <property type="project" value="InterPro"/>
</dbReference>
<dbReference type="EC" id="2.7.13.3" evidence="3"/>
<dbReference type="SMART" id="SM00387">
    <property type="entry name" value="HATPase_c"/>
    <property type="match status" value="1"/>
</dbReference>
<comment type="catalytic activity">
    <reaction evidence="1">
        <text>ATP + protein L-histidine = ADP + protein N-phospho-L-histidine.</text>
        <dbReference type="EC" id="2.7.13.3"/>
    </reaction>
</comment>
<keyword evidence="13 15" id="KW-0472">Membrane</keyword>
<evidence type="ECO:0000256" key="7">
    <source>
        <dbReference type="ARBA" id="ARBA00022692"/>
    </source>
</evidence>
<keyword evidence="9 18" id="KW-0418">Kinase</keyword>
<comment type="subcellular location">
    <subcellularLocation>
        <location evidence="2">Cell membrane</location>
        <topology evidence="2">Multi-pass membrane protein</topology>
    </subcellularLocation>
</comment>
<evidence type="ECO:0000256" key="1">
    <source>
        <dbReference type="ARBA" id="ARBA00000085"/>
    </source>
</evidence>
<dbReference type="SUPFAM" id="SSF55874">
    <property type="entry name" value="ATPase domain of HSP90 chaperone/DNA topoisomerase II/histidine kinase"/>
    <property type="match status" value="1"/>
</dbReference>
<dbReference type="InterPro" id="IPR003660">
    <property type="entry name" value="HAMP_dom"/>
</dbReference>
<dbReference type="SMART" id="SM00388">
    <property type="entry name" value="HisKA"/>
    <property type="match status" value="1"/>
</dbReference>
<keyword evidence="11 15" id="KW-1133">Transmembrane helix</keyword>
<keyword evidence="12" id="KW-0902">Two-component regulatory system</keyword>
<organism evidence="18 19">
    <name type="scientific">Hydrogenophaga intermedia</name>
    <dbReference type="NCBI Taxonomy" id="65786"/>
    <lineage>
        <taxon>Bacteria</taxon>
        <taxon>Pseudomonadati</taxon>
        <taxon>Pseudomonadota</taxon>
        <taxon>Betaproteobacteria</taxon>
        <taxon>Burkholderiales</taxon>
        <taxon>Comamonadaceae</taxon>
        <taxon>Hydrogenophaga</taxon>
    </lineage>
</organism>
<evidence type="ECO:0000256" key="6">
    <source>
        <dbReference type="ARBA" id="ARBA00022679"/>
    </source>
</evidence>
<keyword evidence="10" id="KW-0067">ATP-binding</keyword>
<keyword evidence="19" id="KW-1185">Reference proteome</keyword>
<feature type="domain" description="HAMP" evidence="17">
    <location>
        <begin position="375"/>
        <end position="428"/>
    </location>
</feature>
<evidence type="ECO:0000313" key="18">
    <source>
        <dbReference type="EMBL" id="CDN88512.1"/>
    </source>
</evidence>
<dbReference type="InterPro" id="IPR003594">
    <property type="entry name" value="HATPase_dom"/>
</dbReference>
<evidence type="ECO:0000256" key="13">
    <source>
        <dbReference type="ARBA" id="ARBA00023136"/>
    </source>
</evidence>
<dbReference type="Pfam" id="PF00672">
    <property type="entry name" value="HAMP"/>
    <property type="match status" value="1"/>
</dbReference>
<dbReference type="InterPro" id="IPR003661">
    <property type="entry name" value="HisK_dim/P_dom"/>
</dbReference>
<dbReference type="InterPro" id="IPR033463">
    <property type="entry name" value="sCache_3"/>
</dbReference>
<keyword evidence="5" id="KW-0597">Phosphoprotein</keyword>
<accession>A0A1L1PEL0</accession>
<evidence type="ECO:0000256" key="15">
    <source>
        <dbReference type="SAM" id="Phobius"/>
    </source>
</evidence>
<dbReference type="Gene3D" id="1.10.287.130">
    <property type="match status" value="1"/>
</dbReference>
<evidence type="ECO:0000256" key="9">
    <source>
        <dbReference type="ARBA" id="ARBA00022777"/>
    </source>
</evidence>
<dbReference type="PANTHER" id="PTHR43065:SF10">
    <property type="entry name" value="PEROXIDE STRESS-ACTIVATED HISTIDINE KINASE MAK3"/>
    <property type="match status" value="1"/>
</dbReference>
<name>A0A1L1PEL0_HYDIT</name>
<evidence type="ECO:0000259" key="17">
    <source>
        <dbReference type="PROSITE" id="PS50885"/>
    </source>
</evidence>
<dbReference type="Pfam" id="PF17202">
    <property type="entry name" value="sCache_3_3"/>
    <property type="match status" value="1"/>
</dbReference>
<protein>
    <recommendedName>
        <fullName evidence="3">histidine kinase</fullName>
        <ecNumber evidence="3">2.7.13.3</ecNumber>
    </recommendedName>
</protein>
<dbReference type="PRINTS" id="PR00344">
    <property type="entry name" value="BCTRLSENSOR"/>
</dbReference>
<dbReference type="SUPFAM" id="SSF103190">
    <property type="entry name" value="Sensory domain-like"/>
    <property type="match status" value="1"/>
</dbReference>
<dbReference type="InterPro" id="IPR036890">
    <property type="entry name" value="HATPase_C_sf"/>
</dbReference>
<dbReference type="SUPFAM" id="SSF47384">
    <property type="entry name" value="Homodimeric domain of signal transducing histidine kinase"/>
    <property type="match status" value="1"/>
</dbReference>
<evidence type="ECO:0000256" key="14">
    <source>
        <dbReference type="SAM" id="Coils"/>
    </source>
</evidence>
<dbReference type="Gene3D" id="3.30.565.10">
    <property type="entry name" value="Histidine kinase-like ATPase, C-terminal domain"/>
    <property type="match status" value="1"/>
</dbReference>
<keyword evidence="7 15" id="KW-0812">Transmembrane</keyword>
<feature type="transmembrane region" description="Helical" evidence="15">
    <location>
        <begin position="349"/>
        <end position="371"/>
    </location>
</feature>
<evidence type="ECO:0000256" key="10">
    <source>
        <dbReference type="ARBA" id="ARBA00022840"/>
    </source>
</evidence>
<evidence type="ECO:0000259" key="16">
    <source>
        <dbReference type="PROSITE" id="PS50109"/>
    </source>
</evidence>
<dbReference type="Pfam" id="PF02518">
    <property type="entry name" value="HATPase_c"/>
    <property type="match status" value="1"/>
</dbReference>
<evidence type="ECO:0000256" key="3">
    <source>
        <dbReference type="ARBA" id="ARBA00012438"/>
    </source>
</evidence>
<dbReference type="Proteomes" id="UP000028878">
    <property type="component" value="Unassembled WGS sequence"/>
</dbReference>
<dbReference type="EMBL" id="CCAE010000024">
    <property type="protein sequence ID" value="CDN88512.1"/>
    <property type="molecule type" value="Genomic_DNA"/>
</dbReference>
<dbReference type="RefSeq" id="WP_009517818.1">
    <property type="nucleotide sequence ID" value="NZ_CCAE010000024.1"/>
</dbReference>
<evidence type="ECO:0000256" key="8">
    <source>
        <dbReference type="ARBA" id="ARBA00022741"/>
    </source>
</evidence>
<dbReference type="InterPro" id="IPR036097">
    <property type="entry name" value="HisK_dim/P_sf"/>
</dbReference>
<dbReference type="Pfam" id="PF00512">
    <property type="entry name" value="HisKA"/>
    <property type="match status" value="1"/>
</dbReference>
<dbReference type="InterPro" id="IPR005467">
    <property type="entry name" value="His_kinase_dom"/>
</dbReference>
<evidence type="ECO:0000256" key="11">
    <source>
        <dbReference type="ARBA" id="ARBA00022989"/>
    </source>
</evidence>
<keyword evidence="4" id="KW-1003">Cell membrane</keyword>
<proteinExistence type="predicted"/>
<reference evidence="19" key="1">
    <citation type="submission" date="2014-02" db="EMBL/GenBank/DDBJ databases">
        <authorList>
            <person name="Gan H."/>
        </authorList>
    </citation>
    <scope>NUCLEOTIDE SEQUENCE [LARGE SCALE GENOMIC DNA]</scope>
    <source>
        <strain evidence="19">S1</strain>
    </source>
</reference>
<evidence type="ECO:0000256" key="4">
    <source>
        <dbReference type="ARBA" id="ARBA00022475"/>
    </source>
</evidence>
<dbReference type="GO" id="GO:0005524">
    <property type="term" value="F:ATP binding"/>
    <property type="evidence" value="ECO:0007669"/>
    <property type="project" value="UniProtKB-KW"/>
</dbReference>
<evidence type="ECO:0000256" key="2">
    <source>
        <dbReference type="ARBA" id="ARBA00004651"/>
    </source>
</evidence>
<evidence type="ECO:0000256" key="12">
    <source>
        <dbReference type="ARBA" id="ARBA00023012"/>
    </source>
</evidence>
<reference evidence="19" key="2">
    <citation type="submission" date="2014-11" db="EMBL/GenBank/DDBJ databases">
        <title>Draft genome sequence of Hydrogenophaga intermedia S1.</title>
        <authorList>
            <person name="Gan H.M."/>
            <person name="Chew T.H."/>
            <person name="Stolz A."/>
        </authorList>
    </citation>
    <scope>NUCLEOTIDE SEQUENCE [LARGE SCALE GENOMIC DNA]</scope>
    <source>
        <strain evidence="19">S1</strain>
    </source>
</reference>
<dbReference type="PANTHER" id="PTHR43065">
    <property type="entry name" value="SENSOR HISTIDINE KINASE"/>
    <property type="match status" value="1"/>
</dbReference>
<dbReference type="Gene3D" id="6.10.340.10">
    <property type="match status" value="1"/>
</dbReference>
<dbReference type="PROSITE" id="PS50109">
    <property type="entry name" value="HIS_KIN"/>
    <property type="match status" value="1"/>
</dbReference>
<dbReference type="AlphaFoldDB" id="A0A1L1PEL0"/>
<keyword evidence="8" id="KW-0547">Nucleotide-binding</keyword>